<proteinExistence type="predicted"/>
<dbReference type="Proteomes" id="UP000295601">
    <property type="component" value="Unassembled WGS sequence"/>
</dbReference>
<dbReference type="OrthoDB" id="4350291at2"/>
<gene>
    <name evidence="2" type="ORF">EDF62_0667</name>
</gene>
<feature type="transmembrane region" description="Helical" evidence="1">
    <location>
        <begin position="40"/>
        <end position="66"/>
    </location>
</feature>
<accession>A0A4R6S546</accession>
<dbReference type="AlphaFoldDB" id="A0A4R6S546"/>
<comment type="caution">
    <text evidence="2">The sequence shown here is derived from an EMBL/GenBank/DDBJ whole genome shotgun (WGS) entry which is preliminary data.</text>
</comment>
<keyword evidence="1" id="KW-0472">Membrane</keyword>
<evidence type="ECO:0000313" key="2">
    <source>
        <dbReference type="EMBL" id="TDP94257.1"/>
    </source>
</evidence>
<protein>
    <submittedName>
        <fullName evidence="2">Uncharacterized protein</fullName>
    </submittedName>
</protein>
<keyword evidence="1" id="KW-1133">Transmembrane helix</keyword>
<evidence type="ECO:0000313" key="3">
    <source>
        <dbReference type="Proteomes" id="UP000295601"/>
    </source>
</evidence>
<reference evidence="2 3" key="1">
    <citation type="submission" date="2019-03" db="EMBL/GenBank/DDBJ databases">
        <title>Genomic analyses of the natural microbiome of Caenorhabditis elegans.</title>
        <authorList>
            <person name="Samuel B."/>
        </authorList>
    </citation>
    <scope>NUCLEOTIDE SEQUENCE [LARGE SCALE GENOMIC DNA]</scope>
    <source>
        <strain evidence="2 3">JUb18</strain>
    </source>
</reference>
<organism evidence="2 3">
    <name type="scientific">Leucobacter luti</name>
    <dbReference type="NCBI Taxonomy" id="340320"/>
    <lineage>
        <taxon>Bacteria</taxon>
        <taxon>Bacillati</taxon>
        <taxon>Actinomycetota</taxon>
        <taxon>Actinomycetes</taxon>
        <taxon>Micrococcales</taxon>
        <taxon>Microbacteriaceae</taxon>
        <taxon>Leucobacter</taxon>
    </lineage>
</organism>
<name>A0A4R6S546_9MICO</name>
<dbReference type="RefSeq" id="WP_133615829.1">
    <property type="nucleotide sequence ID" value="NZ_SNYA01000002.1"/>
</dbReference>
<keyword evidence="3" id="KW-1185">Reference proteome</keyword>
<keyword evidence="1" id="KW-0812">Transmembrane</keyword>
<evidence type="ECO:0000256" key="1">
    <source>
        <dbReference type="SAM" id="Phobius"/>
    </source>
</evidence>
<sequence>MDLTREELQAELASLRQQLAHERSRTAPSRGSAPRSTRNWAWTVLSTALITIGVLLAPVAVVSVWAQHELSDTAYFVDTFAPLAEDPAVQRFLADEAVTVIESQMDIDQLVDDVFSGLDELDLAPRARAALGLLQAPAAAGAKGLISDAVGQLVRSDAFAQIWKETLTITHAQFLKTAAGQQDSDTVDLHVNENALGDSPGEGS</sequence>
<dbReference type="EMBL" id="SNYA01000002">
    <property type="protein sequence ID" value="TDP94257.1"/>
    <property type="molecule type" value="Genomic_DNA"/>
</dbReference>